<gene>
    <name evidence="2" type="ORF">PhaeoP63_01853</name>
</gene>
<evidence type="ECO:0000313" key="3">
    <source>
        <dbReference type="Proteomes" id="UP000217545"/>
    </source>
</evidence>
<protein>
    <submittedName>
        <fullName evidence="2">Uncharacterized protein</fullName>
    </submittedName>
</protein>
<keyword evidence="1" id="KW-0472">Membrane</keyword>
<sequence length="101" mass="10750">MGAEVALVATFGGAVLFITLFWFGPYVVFPVASALGMTISATGLVLAFGTSISCALLHGLRLKKKVKSAKELDAAFLYSYAGKRAEDLESKGYPKQQEARS</sequence>
<feature type="transmembrane region" description="Helical" evidence="1">
    <location>
        <begin position="34"/>
        <end position="60"/>
    </location>
</feature>
<name>A0AAC9Z8F6_9RHOB</name>
<feature type="transmembrane region" description="Helical" evidence="1">
    <location>
        <begin position="7"/>
        <end position="28"/>
    </location>
</feature>
<reference evidence="2 3" key="1">
    <citation type="journal article" date="2017" name="Front. Microbiol.">
        <title>Phaeobacter piscinae sp. nov., a species of the Roseobacter group and potential aquaculture probiont.</title>
        <authorList>
            <person name="Sonnenschein E.C."/>
            <person name="Phippen C.B.W."/>
            <person name="Nielsen K.F."/>
            <person name="Mateiu R.V."/>
            <person name="Melchiorsen J."/>
            <person name="Gram L."/>
            <person name="Overmann J."/>
            <person name="Freese H.M."/>
        </authorList>
    </citation>
    <scope>NUCLEOTIDE SEQUENCE [LARGE SCALE GENOMIC DNA]</scope>
    <source>
        <strain evidence="2 3">P63</strain>
    </source>
</reference>
<dbReference type="EMBL" id="CP010784">
    <property type="protein sequence ID" value="ATF05926.1"/>
    <property type="molecule type" value="Genomic_DNA"/>
</dbReference>
<keyword evidence="1" id="KW-1133">Transmembrane helix</keyword>
<keyword evidence="1" id="KW-0812">Transmembrane</keyword>
<evidence type="ECO:0000313" key="2">
    <source>
        <dbReference type="EMBL" id="ATF05926.1"/>
    </source>
</evidence>
<proteinExistence type="predicted"/>
<evidence type="ECO:0000256" key="1">
    <source>
        <dbReference type="SAM" id="Phobius"/>
    </source>
</evidence>
<organism evidence="2 3">
    <name type="scientific">Phaeobacter gallaeciensis</name>
    <dbReference type="NCBI Taxonomy" id="60890"/>
    <lineage>
        <taxon>Bacteria</taxon>
        <taxon>Pseudomonadati</taxon>
        <taxon>Pseudomonadota</taxon>
        <taxon>Alphaproteobacteria</taxon>
        <taxon>Rhodobacterales</taxon>
        <taxon>Roseobacteraceae</taxon>
        <taxon>Phaeobacter</taxon>
    </lineage>
</organism>
<dbReference type="AlphaFoldDB" id="A0AAC9Z8F6"/>
<accession>A0AAC9Z8F6</accession>
<dbReference type="Proteomes" id="UP000217545">
    <property type="component" value="Chromosome"/>
</dbReference>